<reference evidence="3 4" key="1">
    <citation type="submission" date="2023-06" db="EMBL/GenBank/DDBJ databases">
        <title>Pelomonas sp. APW6 16S ribosomal RNA gene genome sequencing and assembly.</title>
        <authorList>
            <person name="Woo H."/>
        </authorList>
    </citation>
    <scope>NUCLEOTIDE SEQUENCE [LARGE SCALE GENOMIC DNA]</scope>
    <source>
        <strain evidence="3 4">APW6</strain>
    </source>
</reference>
<organism evidence="3 4">
    <name type="scientific">Roseateles subflavus</name>
    <dbReference type="NCBI Taxonomy" id="3053353"/>
    <lineage>
        <taxon>Bacteria</taxon>
        <taxon>Pseudomonadati</taxon>
        <taxon>Pseudomonadota</taxon>
        <taxon>Betaproteobacteria</taxon>
        <taxon>Burkholderiales</taxon>
        <taxon>Sphaerotilaceae</taxon>
        <taxon>Roseateles</taxon>
    </lineage>
</organism>
<evidence type="ECO:0000313" key="4">
    <source>
        <dbReference type="Proteomes" id="UP001238603"/>
    </source>
</evidence>
<name>A0ABT7LGJ2_9BURK</name>
<evidence type="ECO:0000256" key="1">
    <source>
        <dbReference type="SAM" id="Phobius"/>
    </source>
</evidence>
<dbReference type="Proteomes" id="UP001238603">
    <property type="component" value="Unassembled WGS sequence"/>
</dbReference>
<keyword evidence="1" id="KW-0472">Membrane</keyword>
<dbReference type="RefSeq" id="WP_285982068.1">
    <property type="nucleotide sequence ID" value="NZ_JASVDS010000002.1"/>
</dbReference>
<feature type="transmembrane region" description="Helical" evidence="1">
    <location>
        <begin position="98"/>
        <end position="131"/>
    </location>
</feature>
<protein>
    <submittedName>
        <fullName evidence="3">Tripartite tricarboxylate transporter TctB family protein</fullName>
    </submittedName>
</protein>
<dbReference type="EMBL" id="JASVDS010000002">
    <property type="protein sequence ID" value="MDL5031964.1"/>
    <property type="molecule type" value="Genomic_DNA"/>
</dbReference>
<keyword evidence="1" id="KW-0812">Transmembrane</keyword>
<gene>
    <name evidence="3" type="ORF">QRD43_08580</name>
</gene>
<evidence type="ECO:0000259" key="2">
    <source>
        <dbReference type="Pfam" id="PF07331"/>
    </source>
</evidence>
<feature type="transmembrane region" description="Helical" evidence="1">
    <location>
        <begin position="137"/>
        <end position="157"/>
    </location>
</feature>
<accession>A0ABT7LGJ2</accession>
<feature type="transmembrane region" description="Helical" evidence="1">
    <location>
        <begin position="24"/>
        <end position="41"/>
    </location>
</feature>
<comment type="caution">
    <text evidence="3">The sequence shown here is derived from an EMBL/GenBank/DDBJ whole genome shotgun (WGS) entry which is preliminary data.</text>
</comment>
<keyword evidence="4" id="KW-1185">Reference proteome</keyword>
<evidence type="ECO:0000313" key="3">
    <source>
        <dbReference type="EMBL" id="MDL5031964.1"/>
    </source>
</evidence>
<keyword evidence="1" id="KW-1133">Transmembrane helix</keyword>
<dbReference type="Pfam" id="PF07331">
    <property type="entry name" value="TctB"/>
    <property type="match status" value="1"/>
</dbReference>
<sequence>MMEAQDQPGDAGGATERRGLPQRWVELGTAAMLLAFAGLLILDSLRLGTGWADDGPQSGYFPFRIGLGLAACSGWLLVQQLRCWSSATQLFVERGPLLDVTAVFLPTVLYVALIPWLGIYVPSALLIAWFMRRQGGYAWVKVGAVSVGLVVLIFLLFERWFVQPLPKGPLEHWLGF</sequence>
<proteinExistence type="predicted"/>
<feature type="domain" description="DUF1468" evidence="2">
    <location>
        <begin position="29"/>
        <end position="166"/>
    </location>
</feature>
<dbReference type="InterPro" id="IPR009936">
    <property type="entry name" value="DUF1468"/>
</dbReference>